<evidence type="ECO:0000313" key="2">
    <source>
        <dbReference type="EMBL" id="SDY20608.1"/>
    </source>
</evidence>
<dbReference type="InterPro" id="IPR029058">
    <property type="entry name" value="AB_hydrolase_fold"/>
</dbReference>
<gene>
    <name evidence="2" type="ORF">SAMN05421643_105114</name>
</gene>
<protein>
    <submittedName>
        <fullName evidence="2">3-oxoadipate enol-lactonase</fullName>
    </submittedName>
</protein>
<dbReference type="STRING" id="595670.SAMN05421643_105114"/>
<name>A0A1H3I0J8_9GAMM</name>
<organism evidence="2 3">
    <name type="scientific">Acinetobacter kyonggiensis</name>
    <dbReference type="NCBI Taxonomy" id="595670"/>
    <lineage>
        <taxon>Bacteria</taxon>
        <taxon>Pseudomonadati</taxon>
        <taxon>Pseudomonadota</taxon>
        <taxon>Gammaproteobacteria</taxon>
        <taxon>Moraxellales</taxon>
        <taxon>Moraxellaceae</taxon>
        <taxon>Acinetobacter</taxon>
    </lineage>
</organism>
<dbReference type="EMBL" id="FNPK01000005">
    <property type="protein sequence ID" value="SDY20608.1"/>
    <property type="molecule type" value="Genomic_DNA"/>
</dbReference>
<dbReference type="AlphaFoldDB" id="A0A1H3I0J8"/>
<dbReference type="InterPro" id="IPR050266">
    <property type="entry name" value="AB_hydrolase_sf"/>
</dbReference>
<feature type="domain" description="AB hydrolase-1" evidence="1">
    <location>
        <begin position="18"/>
        <end position="246"/>
    </location>
</feature>
<dbReference type="RefSeq" id="WP_244516285.1">
    <property type="nucleotide sequence ID" value="NZ_FNPK01000005.1"/>
</dbReference>
<dbReference type="GO" id="GO:0016020">
    <property type="term" value="C:membrane"/>
    <property type="evidence" value="ECO:0007669"/>
    <property type="project" value="TreeGrafter"/>
</dbReference>
<accession>A0A1H3I0J8</accession>
<dbReference type="PANTHER" id="PTHR43798:SF33">
    <property type="entry name" value="HYDROLASE, PUTATIVE (AFU_ORTHOLOGUE AFUA_2G14860)-RELATED"/>
    <property type="match status" value="1"/>
</dbReference>
<keyword evidence="3" id="KW-1185">Reference proteome</keyword>
<reference evidence="3" key="1">
    <citation type="submission" date="2016-10" db="EMBL/GenBank/DDBJ databases">
        <authorList>
            <person name="Varghese N."/>
            <person name="Submissions S."/>
        </authorList>
    </citation>
    <scope>NUCLEOTIDE SEQUENCE [LARGE SCALE GENOMIC DNA]</scope>
    <source>
        <strain evidence="3">ANC 5109</strain>
    </source>
</reference>
<dbReference type="SUPFAM" id="SSF53474">
    <property type="entry name" value="alpha/beta-Hydrolases"/>
    <property type="match status" value="1"/>
</dbReference>
<evidence type="ECO:0000313" key="3">
    <source>
        <dbReference type="Proteomes" id="UP000199035"/>
    </source>
</evidence>
<dbReference type="Proteomes" id="UP000199035">
    <property type="component" value="Unassembled WGS sequence"/>
</dbReference>
<dbReference type="PRINTS" id="PR00111">
    <property type="entry name" value="ABHYDROLASE"/>
</dbReference>
<dbReference type="PANTHER" id="PTHR43798">
    <property type="entry name" value="MONOACYLGLYCEROL LIPASE"/>
    <property type="match status" value="1"/>
</dbReference>
<dbReference type="Gene3D" id="3.40.50.1820">
    <property type="entry name" value="alpha/beta hydrolase"/>
    <property type="match status" value="1"/>
</dbReference>
<evidence type="ECO:0000259" key="1">
    <source>
        <dbReference type="Pfam" id="PF00561"/>
    </source>
</evidence>
<sequence>MRSFPLFHHQVQGKADAPWVTFIPGIGNDASFWAVHAEILAADYQVLTFDPWGHNLSPLPPEPCSYQAIVDGVIALWDHLGIEKSSVVGLGFGGSVSLSLGVTHPQRIEKIVACCCRPRQPDDRHDFWRDRCTKAQANGLNKLGDITVDRWLSDDFRQSHPEVDQQLRSMIKRTTVEGYCAYVNAFIEMDFSKQLGQLKAPVLLLAAEHDHGGGPVEDMQAMAGQLPNAQLNIIQGSGHICNFEAPDQVATQLKNFFKS</sequence>
<dbReference type="InterPro" id="IPR000073">
    <property type="entry name" value="AB_hydrolase_1"/>
</dbReference>
<proteinExistence type="predicted"/>
<dbReference type="Pfam" id="PF00561">
    <property type="entry name" value="Abhydrolase_1"/>
    <property type="match status" value="1"/>
</dbReference>